<dbReference type="GO" id="GO:0015074">
    <property type="term" value="P:DNA integration"/>
    <property type="evidence" value="ECO:0007669"/>
    <property type="project" value="InterPro"/>
</dbReference>
<dbReference type="EMBL" id="JACXWD010000108">
    <property type="protein sequence ID" value="MBD3869544.1"/>
    <property type="molecule type" value="Genomic_DNA"/>
</dbReference>
<dbReference type="InterPro" id="IPR012337">
    <property type="entry name" value="RNaseH-like_sf"/>
</dbReference>
<dbReference type="Gene3D" id="3.30.420.10">
    <property type="entry name" value="Ribonuclease H-like superfamily/Ribonuclease H"/>
    <property type="match status" value="1"/>
</dbReference>
<evidence type="ECO:0000313" key="3">
    <source>
        <dbReference type="Proteomes" id="UP000648239"/>
    </source>
</evidence>
<reference evidence="2 3" key="1">
    <citation type="submission" date="2020-08" db="EMBL/GenBank/DDBJ databases">
        <title>Acidobacteriota in marine sediments use diverse sulfur dissimilation pathways.</title>
        <authorList>
            <person name="Wasmund K."/>
        </authorList>
    </citation>
    <scope>NUCLEOTIDE SEQUENCE [LARGE SCALE GENOMIC DNA]</scope>
    <source>
        <strain evidence="2">MAG AM4</strain>
    </source>
</reference>
<dbReference type="PROSITE" id="PS50994">
    <property type="entry name" value="INTEGRASE"/>
    <property type="match status" value="1"/>
</dbReference>
<dbReference type="AlphaFoldDB" id="A0A8J6Y4W3"/>
<sequence length="180" mass="20713">MDCTAACDFFVVPTINFRLLSCFVILGHGRRRILHFNVTEHPSARWTAQQIVEAFPADGTESRYLLRDRDAIYGSHFRKRVRNMGIKELLIAPRSPWQNPYCERVIGSIRRECTNHVIVWNEDHLRRILLKYMDYYNGSRPHSSLDGDAPAGRQVETAAKGRVVAIPQVGGLHHRYTRVA</sequence>
<protein>
    <submittedName>
        <fullName evidence="2">Transposase</fullName>
    </submittedName>
</protein>
<accession>A0A8J6Y4W3</accession>
<evidence type="ECO:0000313" key="2">
    <source>
        <dbReference type="EMBL" id="MBD3869544.1"/>
    </source>
</evidence>
<organism evidence="2 3">
    <name type="scientific">Candidatus Polarisedimenticola svalbardensis</name>
    <dbReference type="NCBI Taxonomy" id="2886004"/>
    <lineage>
        <taxon>Bacteria</taxon>
        <taxon>Pseudomonadati</taxon>
        <taxon>Acidobacteriota</taxon>
        <taxon>Candidatus Polarisedimenticolia</taxon>
        <taxon>Candidatus Polarisedimenticolales</taxon>
        <taxon>Candidatus Polarisedimenticolaceae</taxon>
        <taxon>Candidatus Polarisedimenticola</taxon>
    </lineage>
</organism>
<evidence type="ECO:0000259" key="1">
    <source>
        <dbReference type="PROSITE" id="PS50994"/>
    </source>
</evidence>
<gene>
    <name evidence="2" type="ORF">IFK94_15600</name>
</gene>
<dbReference type="Pfam" id="PF13683">
    <property type="entry name" value="rve_3"/>
    <property type="match status" value="1"/>
</dbReference>
<dbReference type="InterPro" id="IPR001584">
    <property type="entry name" value="Integrase_cat-core"/>
</dbReference>
<proteinExistence type="predicted"/>
<feature type="domain" description="Integrase catalytic" evidence="1">
    <location>
        <begin position="1"/>
        <end position="158"/>
    </location>
</feature>
<dbReference type="SUPFAM" id="SSF53098">
    <property type="entry name" value="Ribonuclease H-like"/>
    <property type="match status" value="1"/>
</dbReference>
<dbReference type="GO" id="GO:0003676">
    <property type="term" value="F:nucleic acid binding"/>
    <property type="evidence" value="ECO:0007669"/>
    <property type="project" value="InterPro"/>
</dbReference>
<name>A0A8J6Y4W3_9BACT</name>
<comment type="caution">
    <text evidence="2">The sequence shown here is derived from an EMBL/GenBank/DDBJ whole genome shotgun (WGS) entry which is preliminary data.</text>
</comment>
<dbReference type="Proteomes" id="UP000648239">
    <property type="component" value="Unassembled WGS sequence"/>
</dbReference>
<dbReference type="InterPro" id="IPR036397">
    <property type="entry name" value="RNaseH_sf"/>
</dbReference>